<dbReference type="InterPro" id="IPR036869">
    <property type="entry name" value="J_dom_sf"/>
</dbReference>
<organism evidence="3 4">
    <name type="scientific">Canariomyces notabilis</name>
    <dbReference type="NCBI Taxonomy" id="2074819"/>
    <lineage>
        <taxon>Eukaryota</taxon>
        <taxon>Fungi</taxon>
        <taxon>Dikarya</taxon>
        <taxon>Ascomycota</taxon>
        <taxon>Pezizomycotina</taxon>
        <taxon>Sordariomycetes</taxon>
        <taxon>Sordariomycetidae</taxon>
        <taxon>Sordariales</taxon>
        <taxon>Chaetomiaceae</taxon>
        <taxon>Canariomyces</taxon>
    </lineage>
</organism>
<name>A0AAN6QP14_9PEZI</name>
<dbReference type="AlphaFoldDB" id="A0AAN6QP14"/>
<dbReference type="Gene3D" id="1.10.287.110">
    <property type="entry name" value="DnaJ domain"/>
    <property type="match status" value="1"/>
</dbReference>
<evidence type="ECO:0000259" key="2">
    <source>
        <dbReference type="PROSITE" id="PS50076"/>
    </source>
</evidence>
<accession>A0AAN6QP14</accession>
<dbReference type="InterPro" id="IPR001623">
    <property type="entry name" value="DnaJ_domain"/>
</dbReference>
<dbReference type="PRINTS" id="PR00625">
    <property type="entry name" value="JDOMAIN"/>
</dbReference>
<gene>
    <name evidence="3" type="ORF">N656DRAFT_781188</name>
</gene>
<dbReference type="SUPFAM" id="SSF46565">
    <property type="entry name" value="Chaperone J-domain"/>
    <property type="match status" value="1"/>
</dbReference>
<dbReference type="EMBL" id="MU853348">
    <property type="protein sequence ID" value="KAK4110885.1"/>
    <property type="molecule type" value="Genomic_DNA"/>
</dbReference>
<dbReference type="GO" id="GO:0005737">
    <property type="term" value="C:cytoplasm"/>
    <property type="evidence" value="ECO:0007669"/>
    <property type="project" value="TreeGrafter"/>
</dbReference>
<feature type="region of interest" description="Disordered" evidence="1">
    <location>
        <begin position="248"/>
        <end position="364"/>
    </location>
</feature>
<proteinExistence type="predicted"/>
<keyword evidence="4" id="KW-1185">Reference proteome</keyword>
<dbReference type="Pfam" id="PF00226">
    <property type="entry name" value="DnaJ"/>
    <property type="match status" value="1"/>
</dbReference>
<dbReference type="PANTHER" id="PTHR44029">
    <property type="entry name" value="DNAJ HOMOLOG SUBFAMILY C MEMBER 21"/>
    <property type="match status" value="1"/>
</dbReference>
<dbReference type="InterPro" id="IPR018253">
    <property type="entry name" value="DnaJ_domain_CS"/>
</dbReference>
<dbReference type="Proteomes" id="UP001302812">
    <property type="component" value="Unassembled WGS sequence"/>
</dbReference>
<dbReference type="RefSeq" id="XP_064668455.1">
    <property type="nucleotide sequence ID" value="XM_064815536.1"/>
</dbReference>
<dbReference type="PROSITE" id="PS00636">
    <property type="entry name" value="DNAJ_1"/>
    <property type="match status" value="1"/>
</dbReference>
<feature type="region of interest" description="Disordered" evidence="1">
    <location>
        <begin position="88"/>
        <end position="113"/>
    </location>
</feature>
<dbReference type="PANTHER" id="PTHR44029:SF1">
    <property type="entry name" value="DNAJ HOMOLOG SUBFAMILY C MEMBER 21"/>
    <property type="match status" value="1"/>
</dbReference>
<evidence type="ECO:0000313" key="3">
    <source>
        <dbReference type="EMBL" id="KAK4110885.1"/>
    </source>
</evidence>
<reference evidence="3" key="1">
    <citation type="journal article" date="2023" name="Mol. Phylogenet. Evol.">
        <title>Genome-scale phylogeny and comparative genomics of the fungal order Sordariales.</title>
        <authorList>
            <person name="Hensen N."/>
            <person name="Bonometti L."/>
            <person name="Westerberg I."/>
            <person name="Brannstrom I.O."/>
            <person name="Guillou S."/>
            <person name="Cros-Aarteil S."/>
            <person name="Calhoun S."/>
            <person name="Haridas S."/>
            <person name="Kuo A."/>
            <person name="Mondo S."/>
            <person name="Pangilinan J."/>
            <person name="Riley R."/>
            <person name="LaButti K."/>
            <person name="Andreopoulos B."/>
            <person name="Lipzen A."/>
            <person name="Chen C."/>
            <person name="Yan M."/>
            <person name="Daum C."/>
            <person name="Ng V."/>
            <person name="Clum A."/>
            <person name="Steindorff A."/>
            <person name="Ohm R.A."/>
            <person name="Martin F."/>
            <person name="Silar P."/>
            <person name="Natvig D.O."/>
            <person name="Lalanne C."/>
            <person name="Gautier V."/>
            <person name="Ament-Velasquez S.L."/>
            <person name="Kruys A."/>
            <person name="Hutchinson M.I."/>
            <person name="Powell A.J."/>
            <person name="Barry K."/>
            <person name="Miller A.N."/>
            <person name="Grigoriev I.V."/>
            <person name="Debuchy R."/>
            <person name="Gladieux P."/>
            <person name="Hiltunen Thoren M."/>
            <person name="Johannesson H."/>
        </authorList>
    </citation>
    <scope>NUCLEOTIDE SEQUENCE</scope>
    <source>
        <strain evidence="3">CBS 508.74</strain>
    </source>
</reference>
<dbReference type="SMART" id="SM00271">
    <property type="entry name" value="DnaJ"/>
    <property type="match status" value="1"/>
</dbReference>
<feature type="compositionally biased region" description="Basic and acidic residues" evidence="1">
    <location>
        <begin position="248"/>
        <end position="337"/>
    </location>
</feature>
<comment type="caution">
    <text evidence="3">The sequence shown here is derived from an EMBL/GenBank/DDBJ whole genome shotgun (WGS) entry which is preliminary data.</text>
</comment>
<evidence type="ECO:0000313" key="4">
    <source>
        <dbReference type="Proteomes" id="UP001302812"/>
    </source>
</evidence>
<feature type="compositionally biased region" description="Polar residues" evidence="1">
    <location>
        <begin position="88"/>
        <end position="102"/>
    </location>
</feature>
<feature type="domain" description="J" evidence="2">
    <location>
        <begin position="9"/>
        <end position="74"/>
    </location>
</feature>
<dbReference type="CDD" id="cd06257">
    <property type="entry name" value="DnaJ"/>
    <property type="match status" value="1"/>
</dbReference>
<evidence type="ECO:0000256" key="1">
    <source>
        <dbReference type="SAM" id="MobiDB-lite"/>
    </source>
</evidence>
<reference evidence="3" key="2">
    <citation type="submission" date="2023-05" db="EMBL/GenBank/DDBJ databases">
        <authorList>
            <consortium name="Lawrence Berkeley National Laboratory"/>
            <person name="Steindorff A."/>
            <person name="Hensen N."/>
            <person name="Bonometti L."/>
            <person name="Westerberg I."/>
            <person name="Brannstrom I.O."/>
            <person name="Guillou S."/>
            <person name="Cros-Aarteil S."/>
            <person name="Calhoun S."/>
            <person name="Haridas S."/>
            <person name="Kuo A."/>
            <person name="Mondo S."/>
            <person name="Pangilinan J."/>
            <person name="Riley R."/>
            <person name="Labutti K."/>
            <person name="Andreopoulos B."/>
            <person name="Lipzen A."/>
            <person name="Chen C."/>
            <person name="Yanf M."/>
            <person name="Daum C."/>
            <person name="Ng V."/>
            <person name="Clum A."/>
            <person name="Ohm R."/>
            <person name="Martin F."/>
            <person name="Silar P."/>
            <person name="Natvig D."/>
            <person name="Lalanne C."/>
            <person name="Gautier V."/>
            <person name="Ament-Velasquez S.L."/>
            <person name="Kruys A."/>
            <person name="Hutchinson M.I."/>
            <person name="Powell A.J."/>
            <person name="Barry K."/>
            <person name="Miller A.N."/>
            <person name="Grigoriev I.V."/>
            <person name="Debuchy R."/>
            <person name="Gladieux P."/>
            <person name="Thoren M.H."/>
            <person name="Johannesson H."/>
        </authorList>
    </citation>
    <scope>NUCLEOTIDE SEQUENCE</scope>
    <source>
        <strain evidence="3">CBS 508.74</strain>
    </source>
</reference>
<dbReference type="InterPro" id="IPR051964">
    <property type="entry name" value="Chaperone_stress_response"/>
</dbReference>
<protein>
    <submittedName>
        <fullName evidence="3">DnaJ-domain-containing protein</fullName>
    </submittedName>
</protein>
<dbReference type="PROSITE" id="PS50076">
    <property type="entry name" value="DNAJ_2"/>
    <property type="match status" value="1"/>
</dbReference>
<dbReference type="GeneID" id="89939661"/>
<sequence length="431" mass="50782">MAPARITHDYYVILGVTQSADETLIRSSYKRLAKLKHPDKDLNNPEATAQFQLLQAAYSTLSDPAQRRDYDTNHYPFIRFWGHNTANSPLKTTSQSKSANETDSPEDEVQKHTVRLSELDAKLSSLRERKSTLYREHFEAKRSHDKVSSSLAGIDEEAKRDAMEEAAQRSWYNMLFGPRVTPEEREARTRRKTERLTGRLVLEAESKRYKTRVNTLQNELDEIEGEINKWVNIRRFVARQRENAEQEARLAEKQRQQEEQARKEEAERLEREKKRREEREASLERKRKQAEAMHKWEEEQRTRLAEERKRRAEREQRAEQDRKAQDAQRAKEEEEKGTRKRGKAKQKTTENGAADWRSRTSWRQEAAPANTNTACLHKGWWEYRDGRHLCQRCQRCQRRQVRCAFCCPGCGMMACASCRDILKGKETLDKK</sequence>